<evidence type="ECO:0000256" key="6">
    <source>
        <dbReference type="ARBA" id="ARBA00022781"/>
    </source>
</evidence>
<evidence type="ECO:0000256" key="7">
    <source>
        <dbReference type="ARBA" id="ARBA00022989"/>
    </source>
</evidence>
<evidence type="ECO:0000256" key="2">
    <source>
        <dbReference type="ARBA" id="ARBA00006810"/>
    </source>
</evidence>
<keyword evidence="10 11" id="KW-0066">ATP synthesis</keyword>
<keyword evidence="6 11" id="KW-0375">Hydrogen ion transport</keyword>
<proteinExistence type="inferred from homology"/>
<feature type="transmembrane region" description="Helical" evidence="11">
    <location>
        <begin position="132"/>
        <end position="151"/>
    </location>
</feature>
<evidence type="ECO:0000256" key="8">
    <source>
        <dbReference type="ARBA" id="ARBA00023065"/>
    </source>
</evidence>
<organism evidence="13 14">
    <name type="scientific">Thermopolyspora flexuosa</name>
    <dbReference type="NCBI Taxonomy" id="103836"/>
    <lineage>
        <taxon>Bacteria</taxon>
        <taxon>Bacillati</taxon>
        <taxon>Actinomycetota</taxon>
        <taxon>Actinomycetes</taxon>
        <taxon>Streptosporangiales</taxon>
        <taxon>Streptosporangiaceae</taxon>
        <taxon>Thermopolyspora</taxon>
    </lineage>
</organism>
<dbReference type="RefSeq" id="WP_229788972.1">
    <property type="nucleotide sequence ID" value="NZ_BMPV01000005.1"/>
</dbReference>
<keyword evidence="7 11" id="KW-1133">Transmembrane helix</keyword>
<evidence type="ECO:0000256" key="5">
    <source>
        <dbReference type="ARBA" id="ARBA00022692"/>
    </source>
</evidence>
<feature type="transmembrane region" description="Helical" evidence="11">
    <location>
        <begin position="197"/>
        <end position="219"/>
    </location>
</feature>
<dbReference type="CDD" id="cd00310">
    <property type="entry name" value="ATP-synt_Fo_a_6"/>
    <property type="match status" value="1"/>
</dbReference>
<name>A0A543J1E2_9ACTN</name>
<feature type="transmembrane region" description="Helical" evidence="11">
    <location>
        <begin position="172"/>
        <end position="191"/>
    </location>
</feature>
<evidence type="ECO:0000256" key="9">
    <source>
        <dbReference type="ARBA" id="ARBA00023136"/>
    </source>
</evidence>
<dbReference type="InterPro" id="IPR045083">
    <property type="entry name" value="ATP_synth_F0_asu_bact/mt"/>
</dbReference>
<comment type="similarity">
    <text evidence="2 11 12">Belongs to the ATPase A chain family.</text>
</comment>
<dbReference type="InterPro" id="IPR023011">
    <property type="entry name" value="ATP_synth_F0_asu_AS"/>
</dbReference>
<feature type="transmembrane region" description="Helical" evidence="11">
    <location>
        <begin position="47"/>
        <end position="65"/>
    </location>
</feature>
<keyword evidence="5 11" id="KW-0812">Transmembrane</keyword>
<dbReference type="PANTHER" id="PTHR11410:SF0">
    <property type="entry name" value="ATP SYNTHASE SUBUNIT A"/>
    <property type="match status" value="1"/>
</dbReference>
<evidence type="ECO:0000256" key="12">
    <source>
        <dbReference type="RuleBase" id="RU000483"/>
    </source>
</evidence>
<gene>
    <name evidence="11" type="primary">atpB</name>
    <name evidence="13" type="ORF">FHX40_3382</name>
</gene>
<dbReference type="Gene3D" id="1.20.120.220">
    <property type="entry name" value="ATP synthase, F0 complex, subunit A"/>
    <property type="match status" value="1"/>
</dbReference>
<evidence type="ECO:0000313" key="13">
    <source>
        <dbReference type="EMBL" id="TQM76637.1"/>
    </source>
</evidence>
<dbReference type="HAMAP" id="MF_01393">
    <property type="entry name" value="ATP_synth_a_bact"/>
    <property type="match status" value="1"/>
</dbReference>
<accession>A0A543J1E2</accession>
<dbReference type="AlphaFoldDB" id="A0A543J1E2"/>
<evidence type="ECO:0000256" key="4">
    <source>
        <dbReference type="ARBA" id="ARBA00022547"/>
    </source>
</evidence>
<keyword evidence="14" id="KW-1185">Reference proteome</keyword>
<evidence type="ECO:0000256" key="3">
    <source>
        <dbReference type="ARBA" id="ARBA00022448"/>
    </source>
</evidence>
<dbReference type="PROSITE" id="PS00449">
    <property type="entry name" value="ATPASE_A"/>
    <property type="match status" value="1"/>
</dbReference>
<dbReference type="Pfam" id="PF00119">
    <property type="entry name" value="ATP-synt_A"/>
    <property type="match status" value="1"/>
</dbReference>
<comment type="caution">
    <text evidence="13">The sequence shown here is derived from an EMBL/GenBank/DDBJ whole genome shotgun (WGS) entry which is preliminary data.</text>
</comment>
<keyword evidence="3 11" id="KW-0813">Transport</keyword>
<evidence type="ECO:0000256" key="10">
    <source>
        <dbReference type="ARBA" id="ARBA00023310"/>
    </source>
</evidence>
<dbReference type="EMBL" id="VFPQ01000001">
    <property type="protein sequence ID" value="TQM76637.1"/>
    <property type="molecule type" value="Genomic_DNA"/>
</dbReference>
<dbReference type="PANTHER" id="PTHR11410">
    <property type="entry name" value="ATP SYNTHASE SUBUNIT A"/>
    <property type="match status" value="1"/>
</dbReference>
<evidence type="ECO:0000313" key="14">
    <source>
        <dbReference type="Proteomes" id="UP000319213"/>
    </source>
</evidence>
<dbReference type="GO" id="GO:0046933">
    <property type="term" value="F:proton-transporting ATP synthase activity, rotational mechanism"/>
    <property type="evidence" value="ECO:0007669"/>
    <property type="project" value="UniProtKB-UniRule"/>
</dbReference>
<dbReference type="GO" id="GO:0005886">
    <property type="term" value="C:plasma membrane"/>
    <property type="evidence" value="ECO:0007669"/>
    <property type="project" value="UniProtKB-SubCell"/>
</dbReference>
<evidence type="ECO:0000256" key="1">
    <source>
        <dbReference type="ARBA" id="ARBA00004141"/>
    </source>
</evidence>
<keyword evidence="11" id="KW-1003">Cell membrane</keyword>
<feature type="transmembrane region" description="Helical" evidence="11">
    <location>
        <begin position="101"/>
        <end position="126"/>
    </location>
</feature>
<dbReference type="GO" id="GO:0045259">
    <property type="term" value="C:proton-transporting ATP synthase complex"/>
    <property type="evidence" value="ECO:0007669"/>
    <property type="project" value="UniProtKB-KW"/>
</dbReference>
<sequence>MNTPTLLLAALPLKAEDPEGFHAPGPEIFDLPPLWEGAPTWLTKPTLLAMLSAVILIAVFWGAFANPKLVPRGLQNIGEIGYTFVRDQIGRPFLGKDTDRFMPLLFSIFFMVLVWNLMGVFPVIQFPVASHIAFPIVLAAAVYLLRIYLGIKHQGPIGYFKNMMFPPGVPKPVYVLLAPIEFLSNLILAPATHALRLFANMFAGHMLLAFFSMVGFYFIFQNFSVLGLPVGVLGTLVTIAMTGLEMFIQFLQAYLFAMLAAMYIGNSLHAEH</sequence>
<keyword evidence="9 11" id="KW-0472">Membrane</keyword>
<keyword evidence="8 11" id="KW-0406">Ion transport</keyword>
<comment type="function">
    <text evidence="11 12">Key component of the proton channel; it plays a direct role in the translocation of protons across the membrane.</text>
</comment>
<keyword evidence="4 11" id="KW-0138">CF(0)</keyword>
<evidence type="ECO:0000256" key="11">
    <source>
        <dbReference type="HAMAP-Rule" id="MF_01393"/>
    </source>
</evidence>
<dbReference type="InterPro" id="IPR000568">
    <property type="entry name" value="ATP_synth_F0_asu"/>
</dbReference>
<protein>
    <recommendedName>
        <fullName evidence="11 12">ATP synthase subunit a</fullName>
    </recommendedName>
    <alternativeName>
        <fullName evidence="11">ATP synthase F0 sector subunit a</fullName>
    </alternativeName>
    <alternativeName>
        <fullName evidence="11">F-ATPase subunit 6</fullName>
    </alternativeName>
</protein>
<dbReference type="Proteomes" id="UP000319213">
    <property type="component" value="Unassembled WGS sequence"/>
</dbReference>
<dbReference type="InterPro" id="IPR035908">
    <property type="entry name" value="F0_ATP_A_sf"/>
</dbReference>
<dbReference type="NCBIfam" id="TIGR01131">
    <property type="entry name" value="ATP_synt_6_or_A"/>
    <property type="match status" value="1"/>
</dbReference>
<reference evidence="13 14" key="1">
    <citation type="submission" date="2019-06" db="EMBL/GenBank/DDBJ databases">
        <title>Sequencing the genomes of 1000 actinobacteria strains.</title>
        <authorList>
            <person name="Klenk H.-P."/>
        </authorList>
    </citation>
    <scope>NUCLEOTIDE SEQUENCE [LARGE SCALE GENOMIC DNA]</scope>
    <source>
        <strain evidence="13 14">DSM 43186</strain>
    </source>
</reference>
<dbReference type="PRINTS" id="PR00123">
    <property type="entry name" value="ATPASEA"/>
</dbReference>
<dbReference type="SUPFAM" id="SSF81336">
    <property type="entry name" value="F1F0 ATP synthase subunit A"/>
    <property type="match status" value="1"/>
</dbReference>
<feature type="transmembrane region" description="Helical" evidence="11">
    <location>
        <begin position="226"/>
        <end position="244"/>
    </location>
</feature>
<feature type="transmembrane region" description="Helical" evidence="11">
    <location>
        <begin position="250"/>
        <end position="268"/>
    </location>
</feature>
<comment type="subcellular location">
    <subcellularLocation>
        <location evidence="11 12">Cell membrane</location>
        <topology evidence="11 12">Multi-pass membrane protein</topology>
    </subcellularLocation>
    <subcellularLocation>
        <location evidence="1">Membrane</location>
        <topology evidence="1">Multi-pass membrane protein</topology>
    </subcellularLocation>
</comment>